<keyword evidence="1 5" id="KW-0963">Cytoplasm</keyword>
<evidence type="ECO:0000313" key="9">
    <source>
        <dbReference type="Proteomes" id="UP000515312"/>
    </source>
</evidence>
<evidence type="ECO:0000259" key="6">
    <source>
        <dbReference type="Pfam" id="PF01782"/>
    </source>
</evidence>
<comment type="subunit">
    <text evidence="5">Binds ribosomal protein uS19.</text>
</comment>
<comment type="similarity">
    <text evidence="5">Belongs to the RimM family.</text>
</comment>
<dbReference type="InterPro" id="IPR011033">
    <property type="entry name" value="PRC_barrel-like_sf"/>
</dbReference>
<dbReference type="InterPro" id="IPR002676">
    <property type="entry name" value="RimM_N"/>
</dbReference>
<dbReference type="InterPro" id="IPR036976">
    <property type="entry name" value="RimM_N_sf"/>
</dbReference>
<dbReference type="GO" id="GO:0042274">
    <property type="term" value="P:ribosomal small subunit biogenesis"/>
    <property type="evidence" value="ECO:0007669"/>
    <property type="project" value="UniProtKB-UniRule"/>
</dbReference>
<dbReference type="PANTHER" id="PTHR33692">
    <property type="entry name" value="RIBOSOME MATURATION FACTOR RIMM"/>
    <property type="match status" value="1"/>
</dbReference>
<dbReference type="InterPro" id="IPR009000">
    <property type="entry name" value="Transl_B-barrel_sf"/>
</dbReference>
<evidence type="ECO:0000259" key="7">
    <source>
        <dbReference type="Pfam" id="PF24986"/>
    </source>
</evidence>
<dbReference type="KEGG" id="adin:H7849_26180"/>
<evidence type="ECO:0000256" key="2">
    <source>
        <dbReference type="ARBA" id="ARBA00022517"/>
    </source>
</evidence>
<dbReference type="Gene3D" id="2.40.30.60">
    <property type="entry name" value="RimM"/>
    <property type="match status" value="1"/>
</dbReference>
<evidence type="ECO:0000313" key="8">
    <source>
        <dbReference type="EMBL" id="QNI32420.1"/>
    </source>
</evidence>
<feature type="domain" description="RimM N-terminal" evidence="6">
    <location>
        <begin position="10"/>
        <end position="93"/>
    </location>
</feature>
<sequence>MTSEQSWVLVAHLVRPQGREGELIADILTDFPERFAERRHLFLLSPDGKSSRPIELEEHWLHKGRVVLKFAGIDSISDAESLRNLDVAIPRDQRAPLEDDSIYIDDLIGCHIIDVGPSGARDIGPITAVDRETSSTPLLVVETGKKEELLIPFAKAYLRKVDIEQKRIEMSLPDGLLTINDGTPNDDTTK</sequence>
<keyword evidence="4 5" id="KW-0143">Chaperone</keyword>
<keyword evidence="3 5" id="KW-0698">rRNA processing</keyword>
<evidence type="ECO:0000256" key="1">
    <source>
        <dbReference type="ARBA" id="ARBA00022490"/>
    </source>
</evidence>
<gene>
    <name evidence="5 8" type="primary">rimM</name>
    <name evidence="8" type="ORF">H7849_26180</name>
</gene>
<dbReference type="AlphaFoldDB" id="A0A7G8BIQ0"/>
<proteinExistence type="inferred from homology"/>
<dbReference type="Proteomes" id="UP000515312">
    <property type="component" value="Chromosome"/>
</dbReference>
<dbReference type="Pfam" id="PF24986">
    <property type="entry name" value="PRC_RimM"/>
    <property type="match status" value="1"/>
</dbReference>
<dbReference type="GO" id="GO:0006364">
    <property type="term" value="P:rRNA processing"/>
    <property type="evidence" value="ECO:0007669"/>
    <property type="project" value="UniProtKB-UniRule"/>
</dbReference>
<evidence type="ECO:0000256" key="4">
    <source>
        <dbReference type="ARBA" id="ARBA00023186"/>
    </source>
</evidence>
<dbReference type="EMBL" id="CP060394">
    <property type="protein sequence ID" value="QNI32420.1"/>
    <property type="molecule type" value="Genomic_DNA"/>
</dbReference>
<dbReference type="HAMAP" id="MF_00014">
    <property type="entry name" value="Ribosome_mat_RimM"/>
    <property type="match status" value="1"/>
</dbReference>
<dbReference type="Gene3D" id="2.30.30.240">
    <property type="entry name" value="PRC-barrel domain"/>
    <property type="match status" value="1"/>
</dbReference>
<dbReference type="RefSeq" id="WP_186743375.1">
    <property type="nucleotide sequence ID" value="NZ_CP060394.1"/>
</dbReference>
<keyword evidence="9" id="KW-1185">Reference proteome</keyword>
<organism evidence="8 9">
    <name type="scientific">Alloacidobacterium dinghuense</name>
    <dbReference type="NCBI Taxonomy" id="2763107"/>
    <lineage>
        <taxon>Bacteria</taxon>
        <taxon>Pseudomonadati</taxon>
        <taxon>Acidobacteriota</taxon>
        <taxon>Terriglobia</taxon>
        <taxon>Terriglobales</taxon>
        <taxon>Acidobacteriaceae</taxon>
        <taxon>Alloacidobacterium</taxon>
    </lineage>
</organism>
<reference evidence="8 9" key="1">
    <citation type="submission" date="2020-08" db="EMBL/GenBank/DDBJ databases">
        <title>Edaphobacter telluris sp. nov. and Acidobacterium dinghuensis sp. nov., two acidobacteria isolated from forest soil.</title>
        <authorList>
            <person name="Fu J."/>
            <person name="Qiu L."/>
        </authorList>
    </citation>
    <scope>NUCLEOTIDE SEQUENCE [LARGE SCALE GENOMIC DNA]</scope>
    <source>
        <strain evidence="8">4Y35</strain>
    </source>
</reference>
<accession>A0A7G8BIQ0</accession>
<protein>
    <recommendedName>
        <fullName evidence="5">Ribosome maturation factor RimM</fullName>
    </recommendedName>
</protein>
<comment type="function">
    <text evidence="5">An accessory protein needed during the final step in the assembly of 30S ribosomal subunit, possibly for assembly of the head region. Essential for efficient processing of 16S rRNA. May be needed both before and after RbfA during the maturation of 16S rRNA. It has affinity for free ribosomal 30S subunits but not for 70S ribosomes.</text>
</comment>
<dbReference type="SUPFAM" id="SSF50447">
    <property type="entry name" value="Translation proteins"/>
    <property type="match status" value="1"/>
</dbReference>
<dbReference type="NCBIfam" id="TIGR02273">
    <property type="entry name" value="16S_RimM"/>
    <property type="match status" value="1"/>
</dbReference>
<dbReference type="GO" id="GO:0005737">
    <property type="term" value="C:cytoplasm"/>
    <property type="evidence" value="ECO:0007669"/>
    <property type="project" value="UniProtKB-SubCell"/>
</dbReference>
<dbReference type="SUPFAM" id="SSF50346">
    <property type="entry name" value="PRC-barrel domain"/>
    <property type="match status" value="1"/>
</dbReference>
<name>A0A7G8BIQ0_9BACT</name>
<comment type="subcellular location">
    <subcellularLocation>
        <location evidence="5">Cytoplasm</location>
    </subcellularLocation>
</comment>
<evidence type="ECO:0000256" key="5">
    <source>
        <dbReference type="HAMAP-Rule" id="MF_00014"/>
    </source>
</evidence>
<evidence type="ECO:0000256" key="3">
    <source>
        <dbReference type="ARBA" id="ARBA00022552"/>
    </source>
</evidence>
<dbReference type="GO" id="GO:0005840">
    <property type="term" value="C:ribosome"/>
    <property type="evidence" value="ECO:0007669"/>
    <property type="project" value="InterPro"/>
</dbReference>
<dbReference type="InterPro" id="IPR011961">
    <property type="entry name" value="RimM"/>
</dbReference>
<dbReference type="Pfam" id="PF01782">
    <property type="entry name" value="RimM"/>
    <property type="match status" value="1"/>
</dbReference>
<comment type="domain">
    <text evidence="5">The PRC barrel domain binds ribosomal protein uS19.</text>
</comment>
<dbReference type="PANTHER" id="PTHR33692:SF1">
    <property type="entry name" value="RIBOSOME MATURATION FACTOR RIMM"/>
    <property type="match status" value="1"/>
</dbReference>
<keyword evidence="2 5" id="KW-0690">Ribosome biogenesis</keyword>
<dbReference type="GO" id="GO:0043022">
    <property type="term" value="F:ribosome binding"/>
    <property type="evidence" value="ECO:0007669"/>
    <property type="project" value="InterPro"/>
</dbReference>
<feature type="domain" description="Ribosome maturation factor RimM PRC barrel" evidence="7">
    <location>
        <begin position="105"/>
        <end position="176"/>
    </location>
</feature>
<dbReference type="InterPro" id="IPR056792">
    <property type="entry name" value="PRC_RimM"/>
</dbReference>